<keyword evidence="7" id="KW-0539">Nucleus</keyword>
<keyword evidence="5" id="KW-0479">Metal-binding</keyword>
<dbReference type="GO" id="GO:0046872">
    <property type="term" value="F:metal ion binding"/>
    <property type="evidence" value="ECO:0007669"/>
    <property type="project" value="UniProtKB-KW"/>
</dbReference>
<name>A0A9W6WXL2_9STRA</name>
<reference evidence="9" key="1">
    <citation type="submission" date="2023-04" db="EMBL/GenBank/DDBJ databases">
        <title>Phytophthora fragariaefolia NBRC 109709.</title>
        <authorList>
            <person name="Ichikawa N."/>
            <person name="Sato H."/>
            <person name="Tonouchi N."/>
        </authorList>
    </citation>
    <scope>NUCLEOTIDE SEQUENCE</scope>
    <source>
        <strain evidence="9">NBRC 109709</strain>
    </source>
</reference>
<evidence type="ECO:0000313" key="10">
    <source>
        <dbReference type="Proteomes" id="UP001165121"/>
    </source>
</evidence>
<evidence type="ECO:0000256" key="6">
    <source>
        <dbReference type="ARBA" id="ARBA00022801"/>
    </source>
</evidence>
<gene>
    <name evidence="9" type="ORF">Pfra01_000251600</name>
</gene>
<comment type="caution">
    <text evidence="9">The sequence shown here is derived from an EMBL/GenBank/DDBJ whole genome shotgun (WGS) entry which is preliminary data.</text>
</comment>
<proteinExistence type="inferred from homology"/>
<accession>A0A9W6WXL2</accession>
<evidence type="ECO:0000313" key="9">
    <source>
        <dbReference type="EMBL" id="GMF20621.1"/>
    </source>
</evidence>
<dbReference type="InterPro" id="IPR045249">
    <property type="entry name" value="HARBI1-like"/>
</dbReference>
<dbReference type="PANTHER" id="PTHR22930:SF251">
    <property type="entry name" value="DDE TNP4 DOMAIN-CONTAINING PROTEIN"/>
    <property type="match status" value="1"/>
</dbReference>
<evidence type="ECO:0000256" key="3">
    <source>
        <dbReference type="ARBA" id="ARBA00006958"/>
    </source>
</evidence>
<dbReference type="OrthoDB" id="129044at2759"/>
<organism evidence="9 10">
    <name type="scientific">Phytophthora fragariaefolia</name>
    <dbReference type="NCBI Taxonomy" id="1490495"/>
    <lineage>
        <taxon>Eukaryota</taxon>
        <taxon>Sar</taxon>
        <taxon>Stramenopiles</taxon>
        <taxon>Oomycota</taxon>
        <taxon>Peronosporomycetes</taxon>
        <taxon>Peronosporales</taxon>
        <taxon>Peronosporaceae</taxon>
        <taxon>Phytophthora</taxon>
    </lineage>
</organism>
<feature type="domain" description="DDE Tnp4" evidence="8">
    <location>
        <begin position="71"/>
        <end position="201"/>
    </location>
</feature>
<evidence type="ECO:0000259" key="8">
    <source>
        <dbReference type="Pfam" id="PF13359"/>
    </source>
</evidence>
<dbReference type="Proteomes" id="UP001165121">
    <property type="component" value="Unassembled WGS sequence"/>
</dbReference>
<dbReference type="AlphaFoldDB" id="A0A9W6WXL2"/>
<dbReference type="InterPro" id="IPR027806">
    <property type="entry name" value="HARBI1_dom"/>
</dbReference>
<dbReference type="Pfam" id="PF13359">
    <property type="entry name" value="DDE_Tnp_4"/>
    <property type="match status" value="1"/>
</dbReference>
<dbReference type="GO" id="GO:0004518">
    <property type="term" value="F:nuclease activity"/>
    <property type="evidence" value="ECO:0007669"/>
    <property type="project" value="UniProtKB-KW"/>
</dbReference>
<dbReference type="PANTHER" id="PTHR22930">
    <property type="match status" value="1"/>
</dbReference>
<evidence type="ECO:0000256" key="4">
    <source>
        <dbReference type="ARBA" id="ARBA00022722"/>
    </source>
</evidence>
<comment type="similarity">
    <text evidence="3">Belongs to the HARBI1 family.</text>
</comment>
<keyword evidence="4" id="KW-0540">Nuclease</keyword>
<evidence type="ECO:0000256" key="2">
    <source>
        <dbReference type="ARBA" id="ARBA00004123"/>
    </source>
</evidence>
<sequence>MAVTLYWLGRSASCRDHETKFDLAYSTGRRYRRLGLFAIIKGLADTIRLPTVVPHEFMVAFPSFDQAIAAIDGVHVPVMVSTEDADRFWNRKGWASTNVLIASDWQLNIAFIYPGAEGAAHDAMVLAHSKFLQNLPEHTYVLADAGNGLHHQVLTPYRGVRYHLKEFAEGTGRPLNGKELFNLRHAKARNVVERLNGCLKRRL</sequence>
<comment type="subcellular location">
    <subcellularLocation>
        <location evidence="2">Nucleus</location>
    </subcellularLocation>
</comment>
<evidence type="ECO:0000256" key="7">
    <source>
        <dbReference type="ARBA" id="ARBA00023242"/>
    </source>
</evidence>
<comment type="cofactor">
    <cofactor evidence="1">
        <name>a divalent metal cation</name>
        <dbReference type="ChEBI" id="CHEBI:60240"/>
    </cofactor>
</comment>
<keyword evidence="10" id="KW-1185">Reference proteome</keyword>
<dbReference type="GO" id="GO:0005634">
    <property type="term" value="C:nucleus"/>
    <property type="evidence" value="ECO:0007669"/>
    <property type="project" value="UniProtKB-SubCell"/>
</dbReference>
<dbReference type="EMBL" id="BSXT01000202">
    <property type="protein sequence ID" value="GMF20621.1"/>
    <property type="molecule type" value="Genomic_DNA"/>
</dbReference>
<evidence type="ECO:0000256" key="5">
    <source>
        <dbReference type="ARBA" id="ARBA00022723"/>
    </source>
</evidence>
<protein>
    <submittedName>
        <fullName evidence="9">Unnamed protein product</fullName>
    </submittedName>
</protein>
<keyword evidence="6" id="KW-0378">Hydrolase</keyword>
<evidence type="ECO:0000256" key="1">
    <source>
        <dbReference type="ARBA" id="ARBA00001968"/>
    </source>
</evidence>
<dbReference type="GO" id="GO:0016787">
    <property type="term" value="F:hydrolase activity"/>
    <property type="evidence" value="ECO:0007669"/>
    <property type="project" value="UniProtKB-KW"/>
</dbReference>